<dbReference type="AlphaFoldDB" id="A0A0G0BJY8"/>
<feature type="transmembrane region" description="Helical" evidence="1">
    <location>
        <begin position="219"/>
        <end position="240"/>
    </location>
</feature>
<dbReference type="EMBL" id="LBQB01000003">
    <property type="protein sequence ID" value="KKP69743.1"/>
    <property type="molecule type" value="Genomic_DNA"/>
</dbReference>
<evidence type="ECO:0000313" key="2">
    <source>
        <dbReference type="EMBL" id="KKP69743.1"/>
    </source>
</evidence>
<feature type="transmembrane region" description="Helical" evidence="1">
    <location>
        <begin position="193"/>
        <end position="212"/>
    </location>
</feature>
<dbReference type="Proteomes" id="UP000034581">
    <property type="component" value="Unassembled WGS sequence"/>
</dbReference>
<organism evidence="2 3">
    <name type="scientific">candidate division CPR3 bacterium GW2011_GWF2_35_18</name>
    <dbReference type="NCBI Taxonomy" id="1618350"/>
    <lineage>
        <taxon>Bacteria</taxon>
        <taxon>Bacteria division CPR3</taxon>
    </lineage>
</organism>
<accession>A0A0G0BJY8</accession>
<feature type="transmembrane region" description="Helical" evidence="1">
    <location>
        <begin position="6"/>
        <end position="25"/>
    </location>
</feature>
<sequence>MKKIQVFINLIIIFVIFMLYPFLFAQQVRAEESKKVNIYLFWGEGCPHCASEKVFLEDFAKENSNVKFYDYEVWKSEENRNLLIKVGDKLGVSVSGVPFLVVGDKYFVGFYSEETTGKAIKETVYYASVYGCRDIIAEILNSVDTQNEDEQCPSESTQSANIPEKITLPLIGDFSIKNLSLPVLTIILGILDGFNPCAMWVLLFLISLLLGMQDKKRRWILGTAFIIASASVYFVFMAAWLNLLLFIGFIVWVRIIIGLIALAGGGYNLREFVVNKDGSCKVTGSEKRKKVFEQLKEITHQKQFILAFLGIILLAFVVNLVELVCSAGLPVVFTQILTLSKVSSWQYYAYMFLYIFFFMIDDLFVFFTAMITMEMTGISGKYSRFSHLIGGFLMIIIGLLLIFKPELLMFS</sequence>
<dbReference type="SUPFAM" id="SSF52833">
    <property type="entry name" value="Thioredoxin-like"/>
    <property type="match status" value="1"/>
</dbReference>
<evidence type="ECO:0000313" key="3">
    <source>
        <dbReference type="Proteomes" id="UP000034581"/>
    </source>
</evidence>
<name>A0A0G0BJY8_UNCC3</name>
<dbReference type="PATRIC" id="fig|1618350.3.peg.521"/>
<reference evidence="2 3" key="1">
    <citation type="journal article" date="2015" name="Nature">
        <title>rRNA introns, odd ribosomes, and small enigmatic genomes across a large radiation of phyla.</title>
        <authorList>
            <person name="Brown C.T."/>
            <person name="Hug L.A."/>
            <person name="Thomas B.C."/>
            <person name="Sharon I."/>
            <person name="Castelle C.J."/>
            <person name="Singh A."/>
            <person name="Wilkins M.J."/>
            <person name="Williams K.H."/>
            <person name="Banfield J.F."/>
        </authorList>
    </citation>
    <scope>NUCLEOTIDE SEQUENCE [LARGE SCALE GENOMIC DNA]</scope>
</reference>
<protein>
    <submittedName>
        <fullName evidence="2">Uncharacterized protein</fullName>
    </submittedName>
</protein>
<feature type="transmembrane region" description="Helical" evidence="1">
    <location>
        <begin position="246"/>
        <end position="269"/>
    </location>
</feature>
<keyword evidence="1" id="KW-1133">Transmembrane helix</keyword>
<gene>
    <name evidence="2" type="ORF">UR67_C0003G0021</name>
</gene>
<feature type="transmembrane region" description="Helical" evidence="1">
    <location>
        <begin position="304"/>
        <end position="329"/>
    </location>
</feature>
<dbReference type="Gene3D" id="3.40.30.10">
    <property type="entry name" value="Glutaredoxin"/>
    <property type="match status" value="1"/>
</dbReference>
<comment type="caution">
    <text evidence="2">The sequence shown here is derived from an EMBL/GenBank/DDBJ whole genome shotgun (WGS) entry which is preliminary data.</text>
</comment>
<feature type="transmembrane region" description="Helical" evidence="1">
    <location>
        <begin position="385"/>
        <end position="403"/>
    </location>
</feature>
<dbReference type="PROSITE" id="PS51354">
    <property type="entry name" value="GLUTAREDOXIN_2"/>
    <property type="match status" value="1"/>
</dbReference>
<dbReference type="InterPro" id="IPR036249">
    <property type="entry name" value="Thioredoxin-like_sf"/>
</dbReference>
<keyword evidence="1" id="KW-0472">Membrane</keyword>
<keyword evidence="1" id="KW-0812">Transmembrane</keyword>
<evidence type="ECO:0000256" key="1">
    <source>
        <dbReference type="SAM" id="Phobius"/>
    </source>
</evidence>
<proteinExistence type="predicted"/>
<feature type="transmembrane region" description="Helical" evidence="1">
    <location>
        <begin position="349"/>
        <end position="373"/>
    </location>
</feature>
<dbReference type="STRING" id="1618350.UR67_C0003G0021"/>
<dbReference type="CDD" id="cd02947">
    <property type="entry name" value="TRX_family"/>
    <property type="match status" value="1"/>
</dbReference>